<dbReference type="InterPro" id="IPR036019">
    <property type="entry name" value="MscL_channel"/>
</dbReference>
<evidence type="ECO:0000313" key="12">
    <source>
        <dbReference type="EMBL" id="UWU14646.1"/>
    </source>
</evidence>
<sequence length="144" mass="15412">MLNEFKAFIARGNVMDLAVGVIIGGAFGGIVKSLVDDIIMPIVGALFGGFDFSNYFVGLSSAVNAPTLAAARAQGAVFAYGNFITVVINFLILAWIIFLMIKGVNMLRKQVERNEQKAAEDAPPPADVALLTEIRDLLARRPAV</sequence>
<dbReference type="RefSeq" id="WP_027513336.1">
    <property type="nucleotide sequence ID" value="NZ_CP104143.1"/>
</dbReference>
<dbReference type="InterPro" id="IPR001185">
    <property type="entry name" value="MS_channel"/>
</dbReference>
<feature type="transmembrane region" description="Helical" evidence="10">
    <location>
        <begin position="77"/>
        <end position="101"/>
    </location>
</feature>
<keyword evidence="5 10" id="KW-0812">Transmembrane</keyword>
<comment type="function">
    <text evidence="10">Channel that opens in response to stretch forces in the membrane lipid bilayer. May participate in the regulation of osmotic pressure changes within the cell.</text>
</comment>
<keyword evidence="6 10" id="KW-1133">Transmembrane helix</keyword>
<keyword evidence="14" id="KW-1185">Reference proteome</keyword>
<reference evidence="12" key="3">
    <citation type="submission" date="2022-09" db="EMBL/GenBank/DDBJ databases">
        <title>Australian commercial rhizobial inoculants.</title>
        <authorList>
            <person name="Kohlmeier M.G."/>
            <person name="O'Hara G.W."/>
            <person name="Colombi E."/>
            <person name="Ramsay J.P."/>
            <person name="Terpolilli J."/>
        </authorList>
    </citation>
    <scope>NUCLEOTIDE SEQUENCE</scope>
    <source>
        <strain evidence="12">WSM1592</strain>
    </source>
</reference>
<dbReference type="NCBIfam" id="TIGR00220">
    <property type="entry name" value="mscL"/>
    <property type="match status" value="1"/>
</dbReference>
<dbReference type="EMBL" id="PIQN01000037">
    <property type="protein sequence ID" value="PKA38938.1"/>
    <property type="molecule type" value="Genomic_DNA"/>
</dbReference>
<dbReference type="AlphaFoldDB" id="A0A2N0CYQ9"/>
<evidence type="ECO:0000256" key="10">
    <source>
        <dbReference type="HAMAP-Rule" id="MF_00115"/>
    </source>
</evidence>
<feature type="transmembrane region" description="Helical" evidence="10">
    <location>
        <begin position="12"/>
        <end position="31"/>
    </location>
</feature>
<evidence type="ECO:0000256" key="6">
    <source>
        <dbReference type="ARBA" id="ARBA00022989"/>
    </source>
</evidence>
<dbReference type="PROSITE" id="PS01327">
    <property type="entry name" value="MSCL"/>
    <property type="match status" value="1"/>
</dbReference>
<comment type="subcellular location">
    <subcellularLocation>
        <location evidence="10">Cell inner membrane</location>
        <topology evidence="10">Multi-pass membrane protein</topology>
    </subcellularLocation>
    <subcellularLocation>
        <location evidence="1">Cell membrane</location>
        <topology evidence="1">Multi-pass membrane protein</topology>
    </subcellularLocation>
</comment>
<keyword evidence="7 10" id="KW-0406">Ion transport</keyword>
<dbReference type="OrthoDB" id="9810350at2"/>
<gene>
    <name evidence="10 11" type="primary">mscL</name>
    <name evidence="11" type="ORF">CWR43_35425</name>
    <name evidence="12" type="ORF">N2599_01000</name>
</gene>
<reference evidence="11 13" key="2">
    <citation type="submission" date="2017-12" db="EMBL/GenBank/DDBJ databases">
        <title>Genome sequence of Rhizobium sullae HCNT1 isolated from Sulla coronaria nodules and featuring peculiar denitrification phenotypes.</title>
        <authorList>
            <person name="De Diego-Diaz B."/>
            <person name="Treu L."/>
            <person name="Campanaro S."/>
            <person name="Da Silva Duarte V."/>
            <person name="Basaglia M."/>
            <person name="Favaro L."/>
            <person name="Casella S."/>
            <person name="Squartini A."/>
        </authorList>
    </citation>
    <scope>NUCLEOTIDE SEQUENCE [LARGE SCALE GENOMIC DNA]</scope>
    <source>
        <strain evidence="11 13">HCNT1</strain>
    </source>
</reference>
<evidence type="ECO:0000256" key="9">
    <source>
        <dbReference type="ARBA" id="ARBA00023303"/>
    </source>
</evidence>
<keyword evidence="8 10" id="KW-0472">Membrane</keyword>
<dbReference type="GO" id="GO:0005886">
    <property type="term" value="C:plasma membrane"/>
    <property type="evidence" value="ECO:0007669"/>
    <property type="project" value="UniProtKB-SubCell"/>
</dbReference>
<evidence type="ECO:0000313" key="14">
    <source>
        <dbReference type="Proteomes" id="UP001060123"/>
    </source>
</evidence>
<comment type="similarity">
    <text evidence="2 10">Belongs to the MscL family.</text>
</comment>
<dbReference type="NCBIfam" id="NF010557">
    <property type="entry name" value="PRK13952.1"/>
    <property type="match status" value="1"/>
</dbReference>
<evidence type="ECO:0000256" key="1">
    <source>
        <dbReference type="ARBA" id="ARBA00004651"/>
    </source>
</evidence>
<evidence type="ECO:0000313" key="13">
    <source>
        <dbReference type="Proteomes" id="UP000232164"/>
    </source>
</evidence>
<evidence type="ECO:0000256" key="8">
    <source>
        <dbReference type="ARBA" id="ARBA00023136"/>
    </source>
</evidence>
<dbReference type="Proteomes" id="UP001060123">
    <property type="component" value="Chromosome"/>
</dbReference>
<feature type="transmembrane region" description="Helical" evidence="10">
    <location>
        <begin position="38"/>
        <end position="57"/>
    </location>
</feature>
<proteinExistence type="inferred from homology"/>
<evidence type="ECO:0000313" key="11">
    <source>
        <dbReference type="EMBL" id="PKA38938.1"/>
    </source>
</evidence>
<name>A0A2N0CYQ9_RHISU</name>
<accession>A0A2N0CYQ9</accession>
<reference evidence="11 13" key="1">
    <citation type="submission" date="2017-11" db="EMBL/GenBank/DDBJ databases">
        <authorList>
            <person name="Han C.G."/>
        </authorList>
    </citation>
    <scope>NUCLEOTIDE SEQUENCE [LARGE SCALE GENOMIC DNA]</scope>
    <source>
        <strain evidence="11 13">HCNT1</strain>
    </source>
</reference>
<keyword evidence="9 10" id="KW-0407">Ion channel</keyword>
<dbReference type="GO" id="GO:0008381">
    <property type="term" value="F:mechanosensitive monoatomic ion channel activity"/>
    <property type="evidence" value="ECO:0007669"/>
    <property type="project" value="UniProtKB-UniRule"/>
</dbReference>
<dbReference type="Proteomes" id="UP000232164">
    <property type="component" value="Unassembled WGS sequence"/>
</dbReference>
<comment type="subunit">
    <text evidence="10">Homopentamer.</text>
</comment>
<dbReference type="NCBIfam" id="NF001843">
    <property type="entry name" value="PRK00567.1-4"/>
    <property type="match status" value="1"/>
</dbReference>
<keyword evidence="4 10" id="KW-1003">Cell membrane</keyword>
<evidence type="ECO:0000256" key="4">
    <source>
        <dbReference type="ARBA" id="ARBA00022475"/>
    </source>
</evidence>
<dbReference type="EMBL" id="CP104143">
    <property type="protein sequence ID" value="UWU14646.1"/>
    <property type="molecule type" value="Genomic_DNA"/>
</dbReference>
<organism evidence="11 13">
    <name type="scientific">Rhizobium sullae</name>
    <name type="common">Rhizobium hedysari</name>
    <dbReference type="NCBI Taxonomy" id="50338"/>
    <lineage>
        <taxon>Bacteria</taxon>
        <taxon>Pseudomonadati</taxon>
        <taxon>Pseudomonadota</taxon>
        <taxon>Alphaproteobacteria</taxon>
        <taxon>Hyphomicrobiales</taxon>
        <taxon>Rhizobiaceae</taxon>
        <taxon>Rhizobium/Agrobacterium group</taxon>
        <taxon>Rhizobium</taxon>
    </lineage>
</organism>
<dbReference type="Pfam" id="PF01741">
    <property type="entry name" value="MscL"/>
    <property type="match status" value="1"/>
</dbReference>
<dbReference type="PRINTS" id="PR01264">
    <property type="entry name" value="MECHCHANNEL"/>
</dbReference>
<dbReference type="Gene3D" id="1.10.1200.120">
    <property type="entry name" value="Large-conductance mechanosensitive channel, MscL, domain 1"/>
    <property type="match status" value="1"/>
</dbReference>
<dbReference type="InterPro" id="IPR019823">
    <property type="entry name" value="Mechanosensitive_channel_CS"/>
</dbReference>
<keyword evidence="3 10" id="KW-0813">Transport</keyword>
<keyword evidence="10" id="KW-0997">Cell inner membrane</keyword>
<dbReference type="PANTHER" id="PTHR30266:SF2">
    <property type="entry name" value="LARGE-CONDUCTANCE MECHANOSENSITIVE CHANNEL"/>
    <property type="match status" value="1"/>
</dbReference>
<evidence type="ECO:0000256" key="7">
    <source>
        <dbReference type="ARBA" id="ARBA00023065"/>
    </source>
</evidence>
<evidence type="ECO:0000256" key="2">
    <source>
        <dbReference type="ARBA" id="ARBA00007254"/>
    </source>
</evidence>
<evidence type="ECO:0000256" key="3">
    <source>
        <dbReference type="ARBA" id="ARBA00022448"/>
    </source>
</evidence>
<evidence type="ECO:0000256" key="5">
    <source>
        <dbReference type="ARBA" id="ARBA00022692"/>
    </source>
</evidence>
<dbReference type="HAMAP" id="MF_00115">
    <property type="entry name" value="MscL"/>
    <property type="match status" value="1"/>
</dbReference>
<dbReference type="InterPro" id="IPR037673">
    <property type="entry name" value="MSC/AndL"/>
</dbReference>
<dbReference type="SUPFAM" id="SSF81330">
    <property type="entry name" value="Gated mechanosensitive channel"/>
    <property type="match status" value="1"/>
</dbReference>
<dbReference type="PANTHER" id="PTHR30266">
    <property type="entry name" value="MECHANOSENSITIVE CHANNEL MSCL"/>
    <property type="match status" value="1"/>
</dbReference>
<protein>
    <recommendedName>
        <fullName evidence="10">Large-conductance mechanosensitive channel</fullName>
    </recommendedName>
</protein>
<dbReference type="STRING" id="1041146.GCA_000427985_05342"/>